<keyword evidence="3" id="KW-1185">Reference proteome</keyword>
<dbReference type="EMBL" id="BSDT01000001">
    <property type="protein sequence ID" value="GLI41989.1"/>
    <property type="molecule type" value="Genomic_DNA"/>
</dbReference>
<evidence type="ECO:0000313" key="3">
    <source>
        <dbReference type="Proteomes" id="UP001144313"/>
    </source>
</evidence>
<protein>
    <submittedName>
        <fullName evidence="2">Uncharacterized protein</fullName>
    </submittedName>
</protein>
<sequence length="70" mass="7034">MVELILAGVIISAVCAAAVVTGVRDRRRTAVRPDADREPGGEPIPSGWTAHGGGQGGDRTDPAAGAATVR</sequence>
<proteinExistence type="predicted"/>
<organism evidence="2 3">
    <name type="scientific">Glycomyces algeriensis</name>
    <dbReference type="NCBI Taxonomy" id="256037"/>
    <lineage>
        <taxon>Bacteria</taxon>
        <taxon>Bacillati</taxon>
        <taxon>Actinomycetota</taxon>
        <taxon>Actinomycetes</taxon>
        <taxon>Glycomycetales</taxon>
        <taxon>Glycomycetaceae</taxon>
        <taxon>Glycomyces</taxon>
    </lineage>
</organism>
<comment type="caution">
    <text evidence="2">The sequence shown here is derived from an EMBL/GenBank/DDBJ whole genome shotgun (WGS) entry which is preliminary data.</text>
</comment>
<name>A0A9W6G6E3_9ACTN</name>
<accession>A0A9W6G6E3</accession>
<gene>
    <name evidence="2" type="ORF">GALLR39Z86_18390</name>
</gene>
<dbReference type="RefSeq" id="WP_270115045.1">
    <property type="nucleotide sequence ID" value="NZ_BAAAOL010000003.1"/>
</dbReference>
<evidence type="ECO:0000313" key="2">
    <source>
        <dbReference type="EMBL" id="GLI41989.1"/>
    </source>
</evidence>
<evidence type="ECO:0000256" key="1">
    <source>
        <dbReference type="SAM" id="MobiDB-lite"/>
    </source>
</evidence>
<dbReference type="Proteomes" id="UP001144313">
    <property type="component" value="Unassembled WGS sequence"/>
</dbReference>
<reference evidence="2" key="1">
    <citation type="submission" date="2022-12" db="EMBL/GenBank/DDBJ databases">
        <title>Reference genome sequencing for broad-spectrum identification of bacterial and archaeal isolates by mass spectrometry.</title>
        <authorList>
            <person name="Sekiguchi Y."/>
            <person name="Tourlousse D.M."/>
        </authorList>
    </citation>
    <scope>NUCLEOTIDE SEQUENCE</scope>
    <source>
        <strain evidence="2">LLR39Z86</strain>
    </source>
</reference>
<dbReference type="AlphaFoldDB" id="A0A9W6G6E3"/>
<feature type="region of interest" description="Disordered" evidence="1">
    <location>
        <begin position="25"/>
        <end position="70"/>
    </location>
</feature>
<feature type="compositionally biased region" description="Basic and acidic residues" evidence="1">
    <location>
        <begin position="31"/>
        <end position="40"/>
    </location>
</feature>